<dbReference type="PANTHER" id="PTHR45744">
    <property type="entry name" value="TYROSINE AMINOTRANSFERASE"/>
    <property type="match status" value="1"/>
</dbReference>
<reference evidence="1 2" key="1">
    <citation type="submission" date="2019-11" db="EMBL/GenBank/DDBJ databases">
        <title>Whole genome sequence of Oryza granulata.</title>
        <authorList>
            <person name="Li W."/>
        </authorList>
    </citation>
    <scope>NUCLEOTIDE SEQUENCE [LARGE SCALE GENOMIC DNA]</scope>
    <source>
        <strain evidence="2">cv. Menghai</strain>
        <tissue evidence="1">Leaf</tissue>
    </source>
</reference>
<dbReference type="Gene3D" id="3.90.1150.10">
    <property type="entry name" value="Aspartate Aminotransferase, domain 1"/>
    <property type="match status" value="1"/>
</dbReference>
<protein>
    <submittedName>
        <fullName evidence="1">Uncharacterized protein</fullName>
    </submittedName>
</protein>
<proteinExistence type="predicted"/>
<sequence>MAATDPNGILRNKKIMESVIEYRAISVDPVTFVQGALPEILANTDKAFFAKALGVVREAAEICYGKLKEIKCVTCPHKPEGSMFVMSRLDLSCLDGIEDDIDFCSKLAQGVD</sequence>
<comment type="caution">
    <text evidence="1">The sequence shown here is derived from an EMBL/GenBank/DDBJ whole genome shotgun (WGS) entry which is preliminary data.</text>
</comment>
<keyword evidence="2" id="KW-1185">Reference proteome</keyword>
<organism evidence="1 2">
    <name type="scientific">Oryza meyeriana var. granulata</name>
    <dbReference type="NCBI Taxonomy" id="110450"/>
    <lineage>
        <taxon>Eukaryota</taxon>
        <taxon>Viridiplantae</taxon>
        <taxon>Streptophyta</taxon>
        <taxon>Embryophyta</taxon>
        <taxon>Tracheophyta</taxon>
        <taxon>Spermatophyta</taxon>
        <taxon>Magnoliopsida</taxon>
        <taxon>Liliopsida</taxon>
        <taxon>Poales</taxon>
        <taxon>Poaceae</taxon>
        <taxon>BOP clade</taxon>
        <taxon>Oryzoideae</taxon>
        <taxon>Oryzeae</taxon>
        <taxon>Oryzinae</taxon>
        <taxon>Oryza</taxon>
        <taxon>Oryza meyeriana</taxon>
    </lineage>
</organism>
<evidence type="ECO:0000313" key="2">
    <source>
        <dbReference type="Proteomes" id="UP000479710"/>
    </source>
</evidence>
<dbReference type="GO" id="GO:0006572">
    <property type="term" value="P:L-tyrosine catabolic process"/>
    <property type="evidence" value="ECO:0007669"/>
    <property type="project" value="TreeGrafter"/>
</dbReference>
<dbReference type="EMBL" id="SPHZ02000001">
    <property type="protein sequence ID" value="KAF0935569.1"/>
    <property type="molecule type" value="Genomic_DNA"/>
</dbReference>
<dbReference type="InterPro" id="IPR015424">
    <property type="entry name" value="PyrdxlP-dep_Trfase"/>
</dbReference>
<name>A0A6G1FFA3_9ORYZ</name>
<accession>A0A6G1FFA3</accession>
<dbReference type="AlphaFoldDB" id="A0A6G1FFA3"/>
<gene>
    <name evidence="1" type="ORF">E2562_034442</name>
</gene>
<dbReference type="PANTHER" id="PTHR45744:SF13">
    <property type="entry name" value="OS02G0302200 PROTEIN"/>
    <property type="match status" value="1"/>
</dbReference>
<dbReference type="OrthoDB" id="7042322at2759"/>
<dbReference type="GO" id="GO:0004838">
    <property type="term" value="F:L-tyrosine-2-oxoglutarate transaminase activity"/>
    <property type="evidence" value="ECO:0007669"/>
    <property type="project" value="TreeGrafter"/>
</dbReference>
<evidence type="ECO:0000313" key="1">
    <source>
        <dbReference type="EMBL" id="KAF0935569.1"/>
    </source>
</evidence>
<dbReference type="InterPro" id="IPR015422">
    <property type="entry name" value="PyrdxlP-dep_Trfase_small"/>
</dbReference>
<dbReference type="Proteomes" id="UP000479710">
    <property type="component" value="Unassembled WGS sequence"/>
</dbReference>
<dbReference type="SUPFAM" id="SSF53383">
    <property type="entry name" value="PLP-dependent transferases"/>
    <property type="match status" value="1"/>
</dbReference>